<proteinExistence type="predicted"/>
<organism evidence="1 2">
    <name type="scientific">Chryseobacterium piperi</name>
    <dbReference type="NCBI Taxonomy" id="558152"/>
    <lineage>
        <taxon>Bacteria</taxon>
        <taxon>Pseudomonadati</taxon>
        <taxon>Bacteroidota</taxon>
        <taxon>Flavobacteriia</taxon>
        <taxon>Flavobacteriales</taxon>
        <taxon>Weeksellaceae</taxon>
        <taxon>Chryseobacterium group</taxon>
        <taxon>Chryseobacterium</taxon>
    </lineage>
</organism>
<sequence length="918" mass="105687">MIKNWALYLIILFPVLIFSQKQSNQFVNKKDSLLPGTATSISFTLENTTSKNKTYDIRVETSSPYITPILTKNDCSIEPSEHTVYIVPLRIATETPQGKYKVILYGTEKNDGEQLIKNLEIEISGSRKLSLTAINSPEFVRAGDIITSSFLLKNSGNITEKLILESKNAVVDHDASLLLPPGEAKIITISKKTDPGLGKNEYQNLNLSVYSPDYPQENQTAYSSTKIISVKPTEDDIYHRLPISASLSFIGMKNRGIYHDGFQGELYGKGSLDKDNKGILEFHAASSNPVEFNSFTQYEEYFINYRRENYFVHLGDKTYSSSFLTEYARYGRGGELRYNFKKFSVGGFYNHPRFFRDIKDEFNAYSTYKLNKESEITAGYLYKIPRTGENILGFNGLKLDSNAHLPYAIGKFKLNKNLDVSGELAYSKTDRTEGNAYMVQLLGSYDKINGNVMYMRASPQFAGYFTNTSTFNGNLQYKITKRLDMFVNYVQDARNFQRDTLFLAAPYRNYLQYGISYKYLRTGTVMLFNGFQKYRDRLEPRQFDYYEKFIRLSIDQQIGIFQVNLQGQLGKTDNYLIGFTGNSSFYTVNLAFEKFKTSFNVFGSYAITSRYQMQNQKQVYYGARIISRFTPQSDLSIFYQNNYIPEEYFNDRNLFEVLFHQRLFPGHEFDISGRYALQRGQLGNKDFIFSLRYTWRVNMPVQKIAEYTTLSGNIGNQGVKKIDGVRLTLGNHLSVTDKDGNFIFKNISPGDYLLEIDRSTTGINDISDISMPASVILNNKENIFNFNLTTASNIQGFITFNEKADENQISFAQFQLKRERKKKESIIIEATNGEQTYRKVAFVNENFDFTYLRPGEWDVKVYRNGLDKRYKISMDTFHFTLHPSETKMLAIDVVKQQTGVKYQQESIKVGYNTIKKQK</sequence>
<keyword evidence="2" id="KW-1185">Reference proteome</keyword>
<dbReference type="Proteomes" id="UP000028709">
    <property type="component" value="Unassembled WGS sequence"/>
</dbReference>
<accession>A0A086BJT9</accession>
<dbReference type="STRING" id="558152.IQ37_06485"/>
<dbReference type="RefSeq" id="WP_034682727.1">
    <property type="nucleotide sequence ID" value="NZ_CP023049.2"/>
</dbReference>
<comment type="caution">
    <text evidence="1">The sequence shown here is derived from an EMBL/GenBank/DDBJ whole genome shotgun (WGS) entry which is preliminary data.</text>
</comment>
<dbReference type="AlphaFoldDB" id="A0A086BJT9"/>
<evidence type="ECO:0000313" key="2">
    <source>
        <dbReference type="Proteomes" id="UP000028709"/>
    </source>
</evidence>
<gene>
    <name evidence="1" type="ORF">IQ37_06485</name>
</gene>
<name>A0A086BJT9_9FLAO</name>
<dbReference type="eggNOG" id="COG4932">
    <property type="taxonomic scope" value="Bacteria"/>
</dbReference>
<reference evidence="1 2" key="1">
    <citation type="submission" date="2014-07" db="EMBL/GenBank/DDBJ databases">
        <title>Genome of Chryseobacterium piperi CTM.</title>
        <authorList>
            <person name="Pipes S.E."/>
            <person name="Stropko S.J."/>
            <person name="Newman J.D."/>
        </authorList>
    </citation>
    <scope>NUCLEOTIDE SEQUENCE [LARGE SCALE GENOMIC DNA]</scope>
    <source>
        <strain evidence="1 2">CTM</strain>
    </source>
</reference>
<dbReference type="OrthoDB" id="910082at2"/>
<evidence type="ECO:0000313" key="1">
    <source>
        <dbReference type="EMBL" id="KFF29203.1"/>
    </source>
</evidence>
<dbReference type="EMBL" id="JPRJ01000008">
    <property type="protein sequence ID" value="KFF29203.1"/>
    <property type="molecule type" value="Genomic_DNA"/>
</dbReference>
<protein>
    <submittedName>
        <fullName evidence="1">Uncharacterized protein</fullName>
    </submittedName>
</protein>
<dbReference type="SUPFAM" id="SSF117074">
    <property type="entry name" value="Hypothetical protein PA1324"/>
    <property type="match status" value="1"/>
</dbReference>
<dbReference type="KEGG" id="cpip:CJF12_16195"/>